<dbReference type="AlphaFoldDB" id="A0A1Y6J1N1"/>
<dbReference type="PANTHER" id="PTHR17490:SF18">
    <property type="entry name" value="THREONYLCARBAMOYL-AMP SYNTHASE"/>
    <property type="match status" value="1"/>
</dbReference>
<dbReference type="GO" id="GO:0006450">
    <property type="term" value="P:regulation of translational fidelity"/>
    <property type="evidence" value="ECO:0007669"/>
    <property type="project" value="TreeGrafter"/>
</dbReference>
<proteinExistence type="inferred from homology"/>
<keyword evidence="3 9" id="KW-0808">Transferase</keyword>
<keyword evidence="5 9" id="KW-0548">Nucleotidyltransferase</keyword>
<evidence type="ECO:0000313" key="12">
    <source>
        <dbReference type="Proteomes" id="UP000196125"/>
    </source>
</evidence>
<evidence type="ECO:0000256" key="3">
    <source>
        <dbReference type="ARBA" id="ARBA00022679"/>
    </source>
</evidence>
<keyword evidence="2 9" id="KW-0963">Cytoplasm</keyword>
<comment type="catalytic activity">
    <reaction evidence="8 9">
        <text>L-threonine + hydrogencarbonate + ATP = L-threonylcarbamoyladenylate + diphosphate + H2O</text>
        <dbReference type="Rhea" id="RHEA:36407"/>
        <dbReference type="ChEBI" id="CHEBI:15377"/>
        <dbReference type="ChEBI" id="CHEBI:17544"/>
        <dbReference type="ChEBI" id="CHEBI:30616"/>
        <dbReference type="ChEBI" id="CHEBI:33019"/>
        <dbReference type="ChEBI" id="CHEBI:57926"/>
        <dbReference type="ChEBI" id="CHEBI:73682"/>
        <dbReference type="EC" id="2.7.7.87"/>
    </reaction>
</comment>
<dbReference type="PANTHER" id="PTHR17490">
    <property type="entry name" value="SUA5"/>
    <property type="match status" value="1"/>
</dbReference>
<dbReference type="InterPro" id="IPR017945">
    <property type="entry name" value="DHBP_synth_RibB-like_a/b_dom"/>
</dbReference>
<dbReference type="HAMAP" id="MF_01852">
    <property type="entry name" value="TsaC"/>
    <property type="match status" value="1"/>
</dbReference>
<evidence type="ECO:0000256" key="6">
    <source>
        <dbReference type="ARBA" id="ARBA00022741"/>
    </source>
</evidence>
<organism evidence="11 12">
    <name type="scientific">Vibrio mangrovi</name>
    <dbReference type="NCBI Taxonomy" id="474394"/>
    <lineage>
        <taxon>Bacteria</taxon>
        <taxon>Pseudomonadati</taxon>
        <taxon>Pseudomonadota</taxon>
        <taxon>Gammaproteobacteria</taxon>
        <taxon>Vibrionales</taxon>
        <taxon>Vibrionaceae</taxon>
        <taxon>Vibrio</taxon>
    </lineage>
</organism>
<dbReference type="EC" id="2.7.7.87" evidence="9"/>
<evidence type="ECO:0000256" key="9">
    <source>
        <dbReference type="HAMAP-Rule" id="MF_01852"/>
    </source>
</evidence>
<dbReference type="GO" id="GO:0002949">
    <property type="term" value="P:tRNA threonylcarbamoyladenosine modification"/>
    <property type="evidence" value="ECO:0007669"/>
    <property type="project" value="UniProtKB-UniRule"/>
</dbReference>
<dbReference type="EMBL" id="FXXI01000016">
    <property type="protein sequence ID" value="SMS03000.1"/>
    <property type="molecule type" value="Genomic_DNA"/>
</dbReference>
<keyword evidence="7 9" id="KW-0067">ATP-binding</keyword>
<dbReference type="Pfam" id="PF01300">
    <property type="entry name" value="Sua5_yciO_yrdC"/>
    <property type="match status" value="1"/>
</dbReference>
<comment type="function">
    <text evidence="9">Required for the formation of a threonylcarbamoyl group on adenosine at position 37 (t(6)A37) in tRNAs that read codons beginning with adenine. Catalyzes the conversion of L-threonine, HCO(3)(-)/CO(2) and ATP to give threonylcarbamoyl-AMP (TC-AMP) as the acyladenylate intermediate, with the release of diphosphate.</text>
</comment>
<accession>A0A1Y6J1N1</accession>
<evidence type="ECO:0000256" key="8">
    <source>
        <dbReference type="ARBA" id="ARBA00048366"/>
    </source>
</evidence>
<dbReference type="SUPFAM" id="SSF55821">
    <property type="entry name" value="YrdC/RibB"/>
    <property type="match status" value="1"/>
</dbReference>
<dbReference type="GO" id="GO:0005524">
    <property type="term" value="F:ATP binding"/>
    <property type="evidence" value="ECO:0007669"/>
    <property type="project" value="UniProtKB-UniRule"/>
</dbReference>
<dbReference type="InterPro" id="IPR006070">
    <property type="entry name" value="Sua5-like_dom"/>
</dbReference>
<keyword evidence="4 9" id="KW-0819">tRNA processing</keyword>
<name>A0A1Y6J1N1_9VIBR</name>
<feature type="domain" description="YrdC-like" evidence="10">
    <location>
        <begin position="6"/>
        <end position="190"/>
    </location>
</feature>
<evidence type="ECO:0000313" key="11">
    <source>
        <dbReference type="EMBL" id="SMS03000.1"/>
    </source>
</evidence>
<dbReference type="GO" id="GO:0003725">
    <property type="term" value="F:double-stranded RNA binding"/>
    <property type="evidence" value="ECO:0007669"/>
    <property type="project" value="InterPro"/>
</dbReference>
<comment type="similarity">
    <text evidence="9">Belongs to the SUA5 family. TsaC subfamily.</text>
</comment>
<dbReference type="InterPro" id="IPR023535">
    <property type="entry name" value="TC-AMP_synthase"/>
</dbReference>
<dbReference type="GO" id="GO:0000049">
    <property type="term" value="F:tRNA binding"/>
    <property type="evidence" value="ECO:0007669"/>
    <property type="project" value="TreeGrafter"/>
</dbReference>
<reference evidence="11 12" key="1">
    <citation type="submission" date="2017-05" db="EMBL/GenBank/DDBJ databases">
        <authorList>
            <person name="Song R."/>
            <person name="Chenine A.L."/>
            <person name="Ruprecht R.M."/>
        </authorList>
    </citation>
    <scope>NUCLEOTIDE SEQUENCE [LARGE SCALE GENOMIC DNA]</scope>
    <source>
        <strain evidence="11 12">CECT 7927</strain>
    </source>
</reference>
<evidence type="ECO:0000256" key="5">
    <source>
        <dbReference type="ARBA" id="ARBA00022695"/>
    </source>
</evidence>
<dbReference type="FunFam" id="3.90.870.10:FF:000004">
    <property type="entry name" value="Threonylcarbamoyl-AMP synthase"/>
    <property type="match status" value="1"/>
</dbReference>
<comment type="subcellular location">
    <subcellularLocation>
        <location evidence="1 9">Cytoplasm</location>
    </subcellularLocation>
</comment>
<evidence type="ECO:0000256" key="7">
    <source>
        <dbReference type="ARBA" id="ARBA00022840"/>
    </source>
</evidence>
<evidence type="ECO:0000256" key="2">
    <source>
        <dbReference type="ARBA" id="ARBA00022490"/>
    </source>
</evidence>
<dbReference type="GO" id="GO:0061710">
    <property type="term" value="F:L-threonylcarbamoyladenylate synthase"/>
    <property type="evidence" value="ECO:0007669"/>
    <property type="project" value="UniProtKB-EC"/>
</dbReference>
<evidence type="ECO:0000256" key="4">
    <source>
        <dbReference type="ARBA" id="ARBA00022694"/>
    </source>
</evidence>
<keyword evidence="6 9" id="KW-0547">Nucleotide-binding</keyword>
<dbReference type="GO" id="GO:0005737">
    <property type="term" value="C:cytoplasm"/>
    <property type="evidence" value="ECO:0007669"/>
    <property type="project" value="UniProtKB-SubCell"/>
</dbReference>
<dbReference type="NCBIfam" id="TIGR00057">
    <property type="entry name" value="L-threonylcarbamoyladenylate synthase"/>
    <property type="match status" value="1"/>
</dbReference>
<dbReference type="Proteomes" id="UP000196125">
    <property type="component" value="Unassembled WGS sequence"/>
</dbReference>
<evidence type="ECO:0000256" key="1">
    <source>
        <dbReference type="ARBA" id="ARBA00004496"/>
    </source>
</evidence>
<dbReference type="Gene3D" id="3.90.870.10">
    <property type="entry name" value="DHBP synthase"/>
    <property type="match status" value="1"/>
</dbReference>
<dbReference type="PROSITE" id="PS51163">
    <property type="entry name" value="YRDC"/>
    <property type="match status" value="1"/>
</dbReference>
<dbReference type="InterPro" id="IPR050156">
    <property type="entry name" value="TC-AMP_synthase_SUA5"/>
</dbReference>
<evidence type="ECO:0000259" key="10">
    <source>
        <dbReference type="PROSITE" id="PS51163"/>
    </source>
</evidence>
<protein>
    <recommendedName>
        <fullName evidence="9">Threonylcarbamoyl-AMP synthase</fullName>
        <shortName evidence="9">TC-AMP synthase</shortName>
        <ecNumber evidence="9">2.7.7.87</ecNumber>
    </recommendedName>
    <alternativeName>
        <fullName evidence="9">L-threonylcarbamoyladenylate synthase</fullName>
    </alternativeName>
    <alternativeName>
        <fullName evidence="9">t(6)A37 threonylcarbamoyladenosine biosynthesis protein TsaC</fullName>
    </alternativeName>
    <alternativeName>
        <fullName evidence="9">tRNA threonylcarbamoyladenosine biosynthesis protein TsaC</fullName>
    </alternativeName>
</protein>
<gene>
    <name evidence="11" type="primary">tsaC_2</name>
    <name evidence="9" type="synonym">tsaC</name>
    <name evidence="11" type="ORF">VIM7927_04363</name>
</gene>
<sequence length="190" mass="21005">MTRSIVNNFEQVLDALHRGDVIAYPTEGVFGVGCDPDCADAIQKLLEIKHRPVEKGLILIASRYEQLQPYIDERQLSAQQLAHVQESWPGPVTWVMPASERVSAWLSGLFDTIAVRVTDHPLVQQLCDAYGKPITSTSANLSGHPPCITTEDVRQQLGHCLNAILEGETGGRNKPSEIRDARTLKILRQG</sequence>